<keyword evidence="2" id="KW-0732">Signal</keyword>
<evidence type="ECO:0000313" key="4">
    <source>
        <dbReference type="Proteomes" id="UP000623269"/>
    </source>
</evidence>
<evidence type="ECO:0000313" key="3">
    <source>
        <dbReference type="EMBL" id="MBH1941932.1"/>
    </source>
</evidence>
<dbReference type="EMBL" id="JAEAGR010000015">
    <property type="protein sequence ID" value="MBH1941932.1"/>
    <property type="molecule type" value="Genomic_DNA"/>
</dbReference>
<proteinExistence type="predicted"/>
<feature type="compositionally biased region" description="Low complexity" evidence="1">
    <location>
        <begin position="31"/>
        <end position="43"/>
    </location>
</feature>
<dbReference type="Proteomes" id="UP000623269">
    <property type="component" value="Unassembled WGS sequence"/>
</dbReference>
<reference evidence="3" key="1">
    <citation type="submission" date="2020-12" db="EMBL/GenBank/DDBJ databases">
        <title>M. sibirica DSM 26468T genome.</title>
        <authorList>
            <person name="Thieme N."/>
            <person name="Rettenmaier R."/>
            <person name="Zverlov V."/>
            <person name="Liebl W."/>
        </authorList>
    </citation>
    <scope>NUCLEOTIDE SEQUENCE</scope>
    <source>
        <strain evidence="3">DSM 26468</strain>
    </source>
</reference>
<gene>
    <name evidence="3" type="ORF">I5677_13600</name>
</gene>
<accession>A0A8J7HDD6</accession>
<sequence length="318" mass="35160">MKKILTTVLCILILTLGLSGCGKDEAASPDNNGSNNANNTQDNVTGENNDVQDTTEDTEGVEDLAEQEDNTNIEVGIEIEEQVIFDQEGFKITALNIEDTFLGPEIRLLIENSSDTNITVQAKETSINDLMIEPAFSSNVAAGKKAKEGITFLSDDLKINEIETIANIEFILDIFNTETWDTIIESDPIIIHTSESETYVQEYDDTGEVIYEGNDIKIVEKGLMTDDFFGPVIKLYIENNSNTGVTVQARDVSVNGFMVEPAFSADVSPGKKANEGITFFDLEENQIDEITQAEFTLEIFDTITWDTIATTDTIQLEY</sequence>
<feature type="chain" id="PRO_5035255867" description="DUF4352 domain-containing protein" evidence="2">
    <location>
        <begin position="27"/>
        <end position="318"/>
    </location>
</feature>
<feature type="compositionally biased region" description="Acidic residues" evidence="1">
    <location>
        <begin position="53"/>
        <end position="68"/>
    </location>
</feature>
<protein>
    <recommendedName>
        <fullName evidence="5">DUF4352 domain-containing protein</fullName>
    </recommendedName>
</protein>
<keyword evidence="4" id="KW-1185">Reference proteome</keyword>
<dbReference type="PROSITE" id="PS51257">
    <property type="entry name" value="PROKAR_LIPOPROTEIN"/>
    <property type="match status" value="1"/>
</dbReference>
<dbReference type="RefSeq" id="WP_197662177.1">
    <property type="nucleotide sequence ID" value="NZ_JAEAGR010000015.1"/>
</dbReference>
<organism evidence="3 4">
    <name type="scientific">Mobilitalea sibirica</name>
    <dbReference type="NCBI Taxonomy" id="1462919"/>
    <lineage>
        <taxon>Bacteria</taxon>
        <taxon>Bacillati</taxon>
        <taxon>Bacillota</taxon>
        <taxon>Clostridia</taxon>
        <taxon>Lachnospirales</taxon>
        <taxon>Lachnospiraceae</taxon>
        <taxon>Mobilitalea</taxon>
    </lineage>
</organism>
<comment type="caution">
    <text evidence="3">The sequence shown here is derived from an EMBL/GenBank/DDBJ whole genome shotgun (WGS) entry which is preliminary data.</text>
</comment>
<name>A0A8J7HDD6_9FIRM</name>
<evidence type="ECO:0000256" key="2">
    <source>
        <dbReference type="SAM" id="SignalP"/>
    </source>
</evidence>
<dbReference type="AlphaFoldDB" id="A0A8J7HDD6"/>
<evidence type="ECO:0000256" key="1">
    <source>
        <dbReference type="SAM" id="MobiDB-lite"/>
    </source>
</evidence>
<feature type="signal peptide" evidence="2">
    <location>
        <begin position="1"/>
        <end position="26"/>
    </location>
</feature>
<evidence type="ECO:0008006" key="5">
    <source>
        <dbReference type="Google" id="ProtNLM"/>
    </source>
</evidence>
<feature type="region of interest" description="Disordered" evidence="1">
    <location>
        <begin position="25"/>
        <end position="68"/>
    </location>
</feature>